<keyword evidence="2" id="KW-1185">Reference proteome</keyword>
<dbReference type="EMBL" id="DUZY01000003">
    <property type="protein sequence ID" value="DAD32733.1"/>
    <property type="molecule type" value="Genomic_DNA"/>
</dbReference>
<evidence type="ECO:0000313" key="2">
    <source>
        <dbReference type="Proteomes" id="UP000607653"/>
    </source>
</evidence>
<dbReference type="AlphaFoldDB" id="A0A822YKV5"/>
<gene>
    <name evidence="1" type="ORF">HUJ06_011584</name>
</gene>
<name>A0A822YKV5_NELNU</name>
<dbReference type="Proteomes" id="UP000607653">
    <property type="component" value="Unassembled WGS sequence"/>
</dbReference>
<accession>A0A822YKV5</accession>
<evidence type="ECO:0000313" key="1">
    <source>
        <dbReference type="EMBL" id="DAD32733.1"/>
    </source>
</evidence>
<comment type="caution">
    <text evidence="1">The sequence shown here is derived from an EMBL/GenBank/DDBJ whole genome shotgun (WGS) entry which is preliminary data.</text>
</comment>
<proteinExistence type="predicted"/>
<reference evidence="1 2" key="1">
    <citation type="journal article" date="2020" name="Mol. Biol. Evol.">
        <title>Distinct Expression and Methylation Patterns for Genes with Different Fates following a Single Whole-Genome Duplication in Flowering Plants.</title>
        <authorList>
            <person name="Shi T."/>
            <person name="Rahmani R.S."/>
            <person name="Gugger P.F."/>
            <person name="Wang M."/>
            <person name="Li H."/>
            <person name="Zhang Y."/>
            <person name="Li Z."/>
            <person name="Wang Q."/>
            <person name="Van de Peer Y."/>
            <person name="Marchal K."/>
            <person name="Chen J."/>
        </authorList>
    </citation>
    <scope>NUCLEOTIDE SEQUENCE [LARGE SCALE GENOMIC DNA]</scope>
    <source>
        <tissue evidence="1">Leaf</tissue>
    </source>
</reference>
<sequence>MPEPSHSSVWQWDEEEKRCGIFVPNLSFTLTPGSRLSCSVADKGRRWKIFALVSRYAISGVSLKSALSYSSGLLQSVAGPLLNSLDAFVQARNISCNVSLALDSV</sequence>
<protein>
    <submittedName>
        <fullName evidence="1">Uncharacterized protein</fullName>
    </submittedName>
</protein>
<organism evidence="1 2">
    <name type="scientific">Nelumbo nucifera</name>
    <name type="common">Sacred lotus</name>
    <dbReference type="NCBI Taxonomy" id="4432"/>
    <lineage>
        <taxon>Eukaryota</taxon>
        <taxon>Viridiplantae</taxon>
        <taxon>Streptophyta</taxon>
        <taxon>Embryophyta</taxon>
        <taxon>Tracheophyta</taxon>
        <taxon>Spermatophyta</taxon>
        <taxon>Magnoliopsida</taxon>
        <taxon>Proteales</taxon>
        <taxon>Nelumbonaceae</taxon>
        <taxon>Nelumbo</taxon>
    </lineage>
</organism>